<dbReference type="FunFam" id="3.20.20.70:FF:000010">
    <property type="entry name" value="2-isopropylmalate synthase"/>
    <property type="match status" value="1"/>
</dbReference>
<dbReference type="Pfam" id="PF00682">
    <property type="entry name" value="HMGL-like"/>
    <property type="match status" value="1"/>
</dbReference>
<dbReference type="Gene3D" id="3.20.20.70">
    <property type="entry name" value="Aldolase class I"/>
    <property type="match status" value="1"/>
</dbReference>
<evidence type="ECO:0000256" key="5">
    <source>
        <dbReference type="ARBA" id="ARBA00069691"/>
    </source>
</evidence>
<evidence type="ECO:0000313" key="9">
    <source>
        <dbReference type="Proteomes" id="UP001273136"/>
    </source>
</evidence>
<dbReference type="Gene3D" id="1.10.238.260">
    <property type="match status" value="1"/>
</dbReference>
<comment type="catalytic activity">
    <reaction evidence="4">
        <text>acetyl-CoA + 2-oxoglutarate + H2O = (2R)-homocitrate + CoA + H(+)</text>
        <dbReference type="Rhea" id="RHEA:12929"/>
        <dbReference type="ChEBI" id="CHEBI:15377"/>
        <dbReference type="ChEBI" id="CHEBI:15378"/>
        <dbReference type="ChEBI" id="CHEBI:16810"/>
        <dbReference type="ChEBI" id="CHEBI:57287"/>
        <dbReference type="ChEBI" id="CHEBI:57288"/>
        <dbReference type="ChEBI" id="CHEBI:58884"/>
        <dbReference type="EC" id="2.3.3.14"/>
    </reaction>
    <physiologicalReaction direction="left-to-right" evidence="4">
        <dbReference type="Rhea" id="RHEA:12930"/>
    </physiologicalReaction>
</comment>
<dbReference type="GO" id="GO:0004410">
    <property type="term" value="F:homocitrate synthase activity"/>
    <property type="evidence" value="ECO:0007669"/>
    <property type="project" value="UniProtKB-EC"/>
</dbReference>
<evidence type="ECO:0000256" key="1">
    <source>
        <dbReference type="ARBA" id="ARBA00006154"/>
    </source>
</evidence>
<comment type="caution">
    <text evidence="8">The sequence shown here is derived from an EMBL/GenBank/DDBJ whole genome shotgun (WGS) entry which is preliminary data.</text>
</comment>
<evidence type="ECO:0000313" key="8">
    <source>
        <dbReference type="EMBL" id="MDV0441916.1"/>
    </source>
</evidence>
<dbReference type="InterPro" id="IPR002034">
    <property type="entry name" value="AIPM/Hcit_synth_CS"/>
</dbReference>
<dbReference type="InterPro" id="IPR000891">
    <property type="entry name" value="PYR_CT"/>
</dbReference>
<accession>A0AAE4MD30</accession>
<dbReference type="InterPro" id="IPR054691">
    <property type="entry name" value="LeuA/HCS_post-cat"/>
</dbReference>
<evidence type="ECO:0000256" key="3">
    <source>
        <dbReference type="ARBA" id="ARBA00022679"/>
    </source>
</evidence>
<keyword evidence="3 6" id="KW-0808">Transferase</keyword>
<dbReference type="PANTHER" id="PTHR42880">
    <property type="entry name" value="HOMOCITRATE SYNTHASE"/>
    <property type="match status" value="1"/>
</dbReference>
<gene>
    <name evidence="8" type="primary">leuA_2</name>
    <name evidence="8" type="ORF">McpAg1_11300</name>
</gene>
<dbReference type="RefSeq" id="WP_338094318.1">
    <property type="nucleotide sequence ID" value="NZ_JAWDKA010000005.1"/>
</dbReference>
<dbReference type="FunFam" id="1.10.238.260:FF:000001">
    <property type="entry name" value="2-isopropylmalate synthase"/>
    <property type="match status" value="1"/>
</dbReference>
<evidence type="ECO:0000256" key="2">
    <source>
        <dbReference type="ARBA" id="ARBA00022624"/>
    </source>
</evidence>
<dbReference type="PROSITE" id="PS00816">
    <property type="entry name" value="AIPM_HOMOCIT_SYNTH_2"/>
    <property type="match status" value="1"/>
</dbReference>
<dbReference type="SUPFAM" id="SSF51569">
    <property type="entry name" value="Aldolase"/>
    <property type="match status" value="1"/>
</dbReference>
<dbReference type="InterPro" id="IPR013785">
    <property type="entry name" value="Aldolase_TIM"/>
</dbReference>
<sequence length="375" mass="41201">MKSFPIEICDVTLRDGEQTPGVSFTCKEKQDIAQCLADIGVEIVEAGFPSVSTEEKKTIKAIVDMELSSRVCCLARCVQPDIDAALDCGVDLVSIFFATSDLHIRVKYRKTREEMLDTALSMLDYAVDHGLSVRFSAEDASRTDIGFLKQMYREGAERGAAYSSFADTVGCMTPVMMYDVVREIKKDLKNPLCVHCHNDLGFASANTFTAAQAGAFQLHTTVNGIGERCGNASLEEVLVALRMHNGTDKYDLTELTRLSKLVEQYSGVVVAKTKPVVGEHAFVHESGIHIAALIKDPQTYEYYPPEMVGAKQKLMLGKHTGRKGLEHILTTLGYTCSNEQTDEILEKIKAAAEAKQSITTEYLSEIIAETRSSAS</sequence>
<protein>
    <recommendedName>
        <fullName evidence="5">Probable 2-isopropylmalate synthase</fullName>
    </recommendedName>
</protein>
<dbReference type="PROSITE" id="PS50991">
    <property type="entry name" value="PYR_CT"/>
    <property type="match status" value="1"/>
</dbReference>
<name>A0AAE4MD30_9EURY</name>
<dbReference type="Pfam" id="PF22617">
    <property type="entry name" value="HCS_D2"/>
    <property type="match status" value="1"/>
</dbReference>
<keyword evidence="2" id="KW-0028">Amino-acid biosynthesis</keyword>
<dbReference type="Proteomes" id="UP001273136">
    <property type="component" value="Unassembled WGS sequence"/>
</dbReference>
<evidence type="ECO:0000259" key="7">
    <source>
        <dbReference type="PROSITE" id="PS50991"/>
    </source>
</evidence>
<dbReference type="CDD" id="cd07940">
    <property type="entry name" value="DRE_TIM_IPMS"/>
    <property type="match status" value="1"/>
</dbReference>
<feature type="domain" description="Pyruvate carboxyltransferase" evidence="7">
    <location>
        <begin position="6"/>
        <end position="256"/>
    </location>
</feature>
<dbReference type="PROSITE" id="PS00815">
    <property type="entry name" value="AIPM_HOMOCIT_SYNTH_1"/>
    <property type="match status" value="1"/>
</dbReference>
<keyword evidence="2" id="KW-0412">Isoleucine biosynthesis</keyword>
<dbReference type="GO" id="GO:0009097">
    <property type="term" value="P:isoleucine biosynthetic process"/>
    <property type="evidence" value="ECO:0007669"/>
    <property type="project" value="UniProtKB-KW"/>
</dbReference>
<evidence type="ECO:0000256" key="6">
    <source>
        <dbReference type="RuleBase" id="RU003523"/>
    </source>
</evidence>
<organism evidence="8 9">
    <name type="scientific">Methanorbis furvi</name>
    <dbReference type="NCBI Taxonomy" id="3028299"/>
    <lineage>
        <taxon>Archaea</taxon>
        <taxon>Methanobacteriati</taxon>
        <taxon>Methanobacteriota</taxon>
        <taxon>Stenosarchaea group</taxon>
        <taxon>Methanomicrobia</taxon>
        <taxon>Methanomicrobiales</taxon>
        <taxon>Methanocorpusculaceae</taxon>
        <taxon>Methanorbis</taxon>
    </lineage>
</organism>
<keyword evidence="2" id="KW-0100">Branched-chain amino acid biosynthesis</keyword>
<keyword evidence="9" id="KW-1185">Reference proteome</keyword>
<dbReference type="AlphaFoldDB" id="A0AAE4MD30"/>
<proteinExistence type="inferred from homology"/>
<reference evidence="8" key="1">
    <citation type="submission" date="2023-06" db="EMBL/GenBank/DDBJ databases">
        <title>Genome sequence of Methancorpusculaceae sp. Ag1.</title>
        <authorList>
            <person name="Protasov E."/>
            <person name="Platt K."/>
            <person name="Poehlein A."/>
            <person name="Daniel R."/>
            <person name="Brune A."/>
        </authorList>
    </citation>
    <scope>NUCLEOTIDE SEQUENCE</scope>
    <source>
        <strain evidence="8">Ag1</strain>
    </source>
</reference>
<dbReference type="EMBL" id="JAWDKA010000005">
    <property type="protein sequence ID" value="MDV0441916.1"/>
    <property type="molecule type" value="Genomic_DNA"/>
</dbReference>
<keyword evidence="8" id="KW-0012">Acyltransferase</keyword>
<comment type="similarity">
    <text evidence="1 6">Belongs to the alpha-IPM synthase/homocitrate synthase family.</text>
</comment>
<dbReference type="PANTHER" id="PTHR42880:SF1">
    <property type="entry name" value="ISOPROPYLMALATE_HOMOCITRATE_CITRAMALATE SYNTHASE FAMILY PROTEIN"/>
    <property type="match status" value="1"/>
</dbReference>
<evidence type="ECO:0000256" key="4">
    <source>
        <dbReference type="ARBA" id="ARBA00048363"/>
    </source>
</evidence>